<name>X0WCT2_9ZZZZ</name>
<evidence type="ECO:0000313" key="2">
    <source>
        <dbReference type="EMBL" id="GAG10461.1"/>
    </source>
</evidence>
<organism evidence="2">
    <name type="scientific">marine sediment metagenome</name>
    <dbReference type="NCBI Taxonomy" id="412755"/>
    <lineage>
        <taxon>unclassified sequences</taxon>
        <taxon>metagenomes</taxon>
        <taxon>ecological metagenomes</taxon>
    </lineage>
</organism>
<dbReference type="InterPro" id="IPR016040">
    <property type="entry name" value="NAD(P)-bd_dom"/>
</dbReference>
<dbReference type="AlphaFoldDB" id="X0WCT2"/>
<evidence type="ECO:0000259" key="1">
    <source>
        <dbReference type="Pfam" id="PF16363"/>
    </source>
</evidence>
<gene>
    <name evidence="2" type="ORF">S01H1_37177</name>
</gene>
<dbReference type="Pfam" id="PF16363">
    <property type="entry name" value="GDP_Man_Dehyd"/>
    <property type="match status" value="1"/>
</dbReference>
<dbReference type="EMBL" id="BARS01023344">
    <property type="protein sequence ID" value="GAG10461.1"/>
    <property type="molecule type" value="Genomic_DNA"/>
</dbReference>
<dbReference type="InterPro" id="IPR036291">
    <property type="entry name" value="NAD(P)-bd_dom_sf"/>
</dbReference>
<protein>
    <recommendedName>
        <fullName evidence="1">NAD(P)-binding domain-containing protein</fullName>
    </recommendedName>
</protein>
<dbReference type="SUPFAM" id="SSF51735">
    <property type="entry name" value="NAD(P)-binding Rossmann-fold domains"/>
    <property type="match status" value="1"/>
</dbReference>
<comment type="caution">
    <text evidence="2">The sequence shown here is derived from an EMBL/GenBank/DDBJ whole genome shotgun (WGS) entry which is preliminary data.</text>
</comment>
<sequence length="165" mass="19225">RQYYINFGIETINLRFFNLTGIRRTNDAASDFIRKVAQIELGLKEPVIEVGNLNPFRDILDVGDAIRAIWLTATKGTPGETYHICTKQKIQIRELLDNALSFSQKKIKVVKNVPHKLRKTDEDIIIGDNTKITSELGWKRSKSIKEMLKEMFDYWIDYYKTNPKM</sequence>
<feature type="non-terminal residue" evidence="2">
    <location>
        <position position="1"/>
    </location>
</feature>
<feature type="domain" description="NAD(P)-binding" evidence="1">
    <location>
        <begin position="1"/>
        <end position="151"/>
    </location>
</feature>
<proteinExistence type="predicted"/>
<reference evidence="2" key="1">
    <citation type="journal article" date="2014" name="Front. Microbiol.">
        <title>High frequency of phylogenetically diverse reductive dehalogenase-homologous genes in deep subseafloor sedimentary metagenomes.</title>
        <authorList>
            <person name="Kawai M."/>
            <person name="Futagami T."/>
            <person name="Toyoda A."/>
            <person name="Takaki Y."/>
            <person name="Nishi S."/>
            <person name="Hori S."/>
            <person name="Arai W."/>
            <person name="Tsubouchi T."/>
            <person name="Morono Y."/>
            <person name="Uchiyama I."/>
            <person name="Ito T."/>
            <person name="Fujiyama A."/>
            <person name="Inagaki F."/>
            <person name="Takami H."/>
        </authorList>
    </citation>
    <scope>NUCLEOTIDE SEQUENCE</scope>
    <source>
        <strain evidence="2">Expedition CK06-06</strain>
    </source>
</reference>
<dbReference type="PANTHER" id="PTHR43000">
    <property type="entry name" value="DTDP-D-GLUCOSE 4,6-DEHYDRATASE-RELATED"/>
    <property type="match status" value="1"/>
</dbReference>
<dbReference type="Gene3D" id="3.40.50.720">
    <property type="entry name" value="NAD(P)-binding Rossmann-like Domain"/>
    <property type="match status" value="1"/>
</dbReference>
<dbReference type="Gene3D" id="3.90.25.10">
    <property type="entry name" value="UDP-galactose 4-epimerase, domain 1"/>
    <property type="match status" value="1"/>
</dbReference>
<accession>X0WCT2</accession>